<reference evidence="2 3" key="1">
    <citation type="submission" date="2021-02" db="EMBL/GenBank/DDBJ databases">
        <title>De Novo genome assembly of isolated myxobacteria.</title>
        <authorList>
            <person name="Stevens D.C."/>
        </authorList>
    </citation>
    <scope>NUCLEOTIDE SEQUENCE [LARGE SCALE GENOMIC DNA]</scope>
    <source>
        <strain evidence="2 3">SCHIC003</strain>
    </source>
</reference>
<gene>
    <name evidence="2" type="ORF">JY572_13830</name>
</gene>
<dbReference type="Proteomes" id="UP000663090">
    <property type="component" value="Chromosome"/>
</dbReference>
<keyword evidence="3" id="KW-1185">Reference proteome</keyword>
<feature type="region of interest" description="Disordered" evidence="1">
    <location>
        <begin position="199"/>
        <end position="222"/>
    </location>
</feature>
<organism evidence="2 3">
    <name type="scientific">Myxococcus landrumensis</name>
    <dbReference type="NCBI Taxonomy" id="2813577"/>
    <lineage>
        <taxon>Bacteria</taxon>
        <taxon>Pseudomonadati</taxon>
        <taxon>Myxococcota</taxon>
        <taxon>Myxococcia</taxon>
        <taxon>Myxococcales</taxon>
        <taxon>Cystobacterineae</taxon>
        <taxon>Myxococcaceae</taxon>
        <taxon>Myxococcus</taxon>
    </lineage>
</organism>
<accession>A0ABX7NHK0</accession>
<evidence type="ECO:0000313" key="2">
    <source>
        <dbReference type="EMBL" id="QSQ17065.1"/>
    </source>
</evidence>
<protein>
    <submittedName>
        <fullName evidence="2">Uncharacterized protein</fullName>
    </submittedName>
</protein>
<sequence>MPAERDFPDEHWAARLGRVGPSLWQLETLQKYGYYAPRGGPESIAVQAGYDFLQNPTLGGFFAGWNYVLASEPSARRRFQEAASLLEGARVLQLSQEQDLLCLRTPIRFERPRLEWKLEEGRSDATGAASVVEALLASGPELRRGSSTFVVGLWTHAHGWVHTGTLAWNFTGWLPDTTVELEASGLCNPLTEEQRAGPYFGSNHMPSRTPTALPTVPWPLER</sequence>
<proteinExistence type="predicted"/>
<evidence type="ECO:0000256" key="1">
    <source>
        <dbReference type="SAM" id="MobiDB-lite"/>
    </source>
</evidence>
<name>A0ABX7NHK0_9BACT</name>
<dbReference type="RefSeq" id="WP_206718700.1">
    <property type="nucleotide sequence ID" value="NZ_CP071091.1"/>
</dbReference>
<evidence type="ECO:0000313" key="3">
    <source>
        <dbReference type="Proteomes" id="UP000663090"/>
    </source>
</evidence>
<dbReference type="EMBL" id="CP071091">
    <property type="protein sequence ID" value="QSQ17065.1"/>
    <property type="molecule type" value="Genomic_DNA"/>
</dbReference>